<keyword evidence="2" id="KW-0479">Metal-binding</keyword>
<evidence type="ECO:0000256" key="5">
    <source>
        <dbReference type="ARBA" id="ARBA00023014"/>
    </source>
</evidence>
<evidence type="ECO:0000256" key="1">
    <source>
        <dbReference type="ARBA" id="ARBA00022714"/>
    </source>
</evidence>
<dbReference type="PROSITE" id="PS51296">
    <property type="entry name" value="RIESKE"/>
    <property type="match status" value="1"/>
</dbReference>
<keyword evidence="3 7" id="KW-0560">Oxidoreductase</keyword>
<dbReference type="SUPFAM" id="SSF55961">
    <property type="entry name" value="Bet v1-like"/>
    <property type="match status" value="1"/>
</dbReference>
<dbReference type="Pfam" id="PF00355">
    <property type="entry name" value="Rieske"/>
    <property type="match status" value="1"/>
</dbReference>
<proteinExistence type="predicted"/>
<dbReference type="GeneID" id="97046190"/>
<dbReference type="InterPro" id="IPR017941">
    <property type="entry name" value="Rieske_2Fe-2S"/>
</dbReference>
<gene>
    <name evidence="7" type="primary">tsaM1_3</name>
    <name evidence="7" type="ORF">LMG24238_07654</name>
</gene>
<dbReference type="Proteomes" id="UP000494255">
    <property type="component" value="Unassembled WGS sequence"/>
</dbReference>
<dbReference type="EC" id="1.14.14.-" evidence="7"/>
<dbReference type="Pfam" id="PF19112">
    <property type="entry name" value="VanA_C"/>
    <property type="match status" value="1"/>
</dbReference>
<protein>
    <submittedName>
        <fullName evidence="7">Toluene-4-sulfonate monooxygenase system iron-sulfur subunit TsaM1</fullName>
        <ecNumber evidence="7">1.14.14.-</ecNumber>
    </submittedName>
</protein>
<feature type="domain" description="Rieske" evidence="6">
    <location>
        <begin position="9"/>
        <end position="110"/>
    </location>
</feature>
<dbReference type="Gene3D" id="3.90.380.10">
    <property type="entry name" value="Naphthalene 1,2-dioxygenase Alpha Subunit, Chain A, domain 1"/>
    <property type="match status" value="1"/>
</dbReference>
<evidence type="ECO:0000313" key="7">
    <source>
        <dbReference type="EMBL" id="CAB3745524.1"/>
    </source>
</evidence>
<evidence type="ECO:0000256" key="2">
    <source>
        <dbReference type="ARBA" id="ARBA00022723"/>
    </source>
</evidence>
<dbReference type="PANTHER" id="PTHR21266:SF60">
    <property type="entry name" value="3-KETOSTEROID-9-ALPHA-MONOOXYGENASE, OXYGENASE COMPONENT"/>
    <property type="match status" value="1"/>
</dbReference>
<sequence>MVEYLRNAWYCAGWDSEIEPGKILSRRYLDEPVVLFRDPSGTVKALSGICPHRMAPLSRGCLTDGAIQCGYHGLVFDMDGKCVKNPFGATPKNVRVRSYPVVERHRCVWIWMGDAERADASLIPDYEFMDTHFSGRDYIHVNSSYLLEIDNLLDGSHIEFLHPTTLGSGQVSGGHYEAKQDGETVWSNRFITEEMVTEGMSKMLGTPVGKPVDRWIDIRWNAPANVVIFPSAVPTGRPRSEGYDMPAAHLFTPETAKTTHYWYAYAFPKSVPNAEKLAEETIKYMRYPFEFEDKPMLEDQQTNIGDQDLLDMKLFWLPGDAASSRARNILKAKMAEERKEKSLTSVASN</sequence>
<dbReference type="GO" id="GO:0004497">
    <property type="term" value="F:monooxygenase activity"/>
    <property type="evidence" value="ECO:0007669"/>
    <property type="project" value="UniProtKB-KW"/>
</dbReference>
<evidence type="ECO:0000256" key="3">
    <source>
        <dbReference type="ARBA" id="ARBA00023002"/>
    </source>
</evidence>
<dbReference type="Gene3D" id="2.102.10.10">
    <property type="entry name" value="Rieske [2Fe-2S] iron-sulphur domain"/>
    <property type="match status" value="1"/>
</dbReference>
<dbReference type="PANTHER" id="PTHR21266">
    <property type="entry name" value="IRON-SULFUR DOMAIN CONTAINING PROTEIN"/>
    <property type="match status" value="1"/>
</dbReference>
<dbReference type="EMBL" id="CADIKC010000023">
    <property type="protein sequence ID" value="CAB3745524.1"/>
    <property type="molecule type" value="Genomic_DNA"/>
</dbReference>
<name>A0A6J5CWH8_9BURK</name>
<keyword evidence="5" id="KW-0411">Iron-sulfur</keyword>
<dbReference type="InterPro" id="IPR050584">
    <property type="entry name" value="Cholesterol_7-desaturase"/>
</dbReference>
<organism evidence="7 8">
    <name type="scientific">Paraburkholderia sediminicola</name>
    <dbReference type="NCBI Taxonomy" id="458836"/>
    <lineage>
        <taxon>Bacteria</taxon>
        <taxon>Pseudomonadati</taxon>
        <taxon>Pseudomonadota</taxon>
        <taxon>Betaproteobacteria</taxon>
        <taxon>Burkholderiales</taxon>
        <taxon>Burkholderiaceae</taxon>
        <taxon>Paraburkholderia</taxon>
    </lineage>
</organism>
<dbReference type="SUPFAM" id="SSF50022">
    <property type="entry name" value="ISP domain"/>
    <property type="match status" value="1"/>
</dbReference>
<keyword evidence="7" id="KW-0503">Monooxygenase</keyword>
<dbReference type="AlphaFoldDB" id="A0A6J5CWH8"/>
<dbReference type="InterPro" id="IPR044043">
    <property type="entry name" value="VanA_C_cat"/>
</dbReference>
<reference evidence="7 8" key="1">
    <citation type="submission" date="2020-04" db="EMBL/GenBank/DDBJ databases">
        <authorList>
            <person name="De Canck E."/>
        </authorList>
    </citation>
    <scope>NUCLEOTIDE SEQUENCE [LARGE SCALE GENOMIC DNA]</scope>
    <source>
        <strain evidence="7 8">LMG 24238</strain>
    </source>
</reference>
<dbReference type="RefSeq" id="WP_322789535.1">
    <property type="nucleotide sequence ID" value="NZ_CADIKC010000023.1"/>
</dbReference>
<dbReference type="GO" id="GO:0051537">
    <property type="term" value="F:2 iron, 2 sulfur cluster binding"/>
    <property type="evidence" value="ECO:0007669"/>
    <property type="project" value="UniProtKB-KW"/>
</dbReference>
<evidence type="ECO:0000259" key="6">
    <source>
        <dbReference type="PROSITE" id="PS51296"/>
    </source>
</evidence>
<dbReference type="InterPro" id="IPR036922">
    <property type="entry name" value="Rieske_2Fe-2S_sf"/>
</dbReference>
<keyword evidence="1" id="KW-0001">2Fe-2S</keyword>
<accession>A0A6J5CWH8</accession>
<evidence type="ECO:0000256" key="4">
    <source>
        <dbReference type="ARBA" id="ARBA00023004"/>
    </source>
</evidence>
<keyword evidence="4" id="KW-0408">Iron</keyword>
<evidence type="ECO:0000313" key="8">
    <source>
        <dbReference type="Proteomes" id="UP000494255"/>
    </source>
</evidence>
<keyword evidence="8" id="KW-1185">Reference proteome</keyword>
<dbReference type="GO" id="GO:0046872">
    <property type="term" value="F:metal ion binding"/>
    <property type="evidence" value="ECO:0007669"/>
    <property type="project" value="UniProtKB-KW"/>
</dbReference>